<reference evidence="7" key="1">
    <citation type="submission" date="2014-06" db="EMBL/GenBank/DDBJ databases">
        <title>Key roles for freshwater Actinobacteria revealed by deep metagenomic sequencing.</title>
        <authorList>
            <person name="Ghai R."/>
            <person name="Mizuno C.M."/>
            <person name="Picazo A."/>
            <person name="Camacho A."/>
            <person name="Rodriguez-Valera F."/>
        </authorList>
    </citation>
    <scope>NUCLEOTIDE SEQUENCE</scope>
</reference>
<comment type="similarity">
    <text evidence="5">Belongs to the L2HGDH family.</text>
</comment>
<dbReference type="Pfam" id="PF01266">
    <property type="entry name" value="DAO"/>
    <property type="match status" value="1"/>
</dbReference>
<keyword evidence="2" id="KW-0285">Flavoprotein</keyword>
<protein>
    <recommendedName>
        <fullName evidence="6">FAD dependent oxidoreductase domain-containing protein</fullName>
    </recommendedName>
</protein>
<evidence type="ECO:0000256" key="3">
    <source>
        <dbReference type="ARBA" id="ARBA00022827"/>
    </source>
</evidence>
<dbReference type="AlphaFoldDB" id="A0A094Q2B4"/>
<feature type="domain" description="FAD dependent oxidoreductase" evidence="6">
    <location>
        <begin position="8"/>
        <end position="393"/>
    </location>
</feature>
<evidence type="ECO:0000313" key="7">
    <source>
        <dbReference type="EMBL" id="KGA18270.1"/>
    </source>
</evidence>
<evidence type="ECO:0000259" key="6">
    <source>
        <dbReference type="Pfam" id="PF01266"/>
    </source>
</evidence>
<keyword evidence="4" id="KW-0560">Oxidoreductase</keyword>
<dbReference type="NCBIfam" id="NF008726">
    <property type="entry name" value="PRK11728.1"/>
    <property type="match status" value="1"/>
</dbReference>
<evidence type="ECO:0000256" key="2">
    <source>
        <dbReference type="ARBA" id="ARBA00022630"/>
    </source>
</evidence>
<dbReference type="Gene3D" id="3.50.50.60">
    <property type="entry name" value="FAD/NAD(P)-binding domain"/>
    <property type="match status" value="1"/>
</dbReference>
<gene>
    <name evidence="7" type="ORF">GM51_8745</name>
</gene>
<comment type="caution">
    <text evidence="7">The sequence shown here is derived from an EMBL/GenBank/DDBJ whole genome shotgun (WGS) entry which is preliminary data.</text>
</comment>
<dbReference type="InterPro" id="IPR006076">
    <property type="entry name" value="FAD-dep_OxRdtase"/>
</dbReference>
<proteinExistence type="inferred from homology"/>
<dbReference type="InterPro" id="IPR036188">
    <property type="entry name" value="FAD/NAD-bd_sf"/>
</dbReference>
<comment type="cofactor">
    <cofactor evidence="1">
        <name>FAD</name>
        <dbReference type="ChEBI" id="CHEBI:57692"/>
    </cofactor>
</comment>
<evidence type="ECO:0000256" key="5">
    <source>
        <dbReference type="ARBA" id="ARBA00037941"/>
    </source>
</evidence>
<evidence type="ECO:0000256" key="4">
    <source>
        <dbReference type="ARBA" id="ARBA00023002"/>
    </source>
</evidence>
<dbReference type="SUPFAM" id="SSF51905">
    <property type="entry name" value="FAD/NAD(P)-binding domain"/>
    <property type="match status" value="1"/>
</dbReference>
<dbReference type="PANTHER" id="PTHR43104">
    <property type="entry name" value="L-2-HYDROXYGLUTARATE DEHYDROGENASE, MITOCHONDRIAL"/>
    <property type="match status" value="1"/>
</dbReference>
<name>A0A094Q2B4_9ZZZZ</name>
<keyword evidence="3" id="KW-0274">FAD</keyword>
<dbReference type="PANTHER" id="PTHR43104:SF2">
    <property type="entry name" value="L-2-HYDROXYGLUTARATE DEHYDROGENASE, MITOCHONDRIAL"/>
    <property type="match status" value="1"/>
</dbReference>
<dbReference type="EMBL" id="JNSL01000046">
    <property type="protein sequence ID" value="KGA18270.1"/>
    <property type="molecule type" value="Genomic_DNA"/>
</dbReference>
<dbReference type="GO" id="GO:0047545">
    <property type="term" value="F:(S)-2-hydroxyglutarate dehydrogenase activity"/>
    <property type="evidence" value="ECO:0007669"/>
    <property type="project" value="TreeGrafter"/>
</dbReference>
<organism evidence="7">
    <name type="scientific">freshwater metagenome</name>
    <dbReference type="NCBI Taxonomy" id="449393"/>
    <lineage>
        <taxon>unclassified sequences</taxon>
        <taxon>metagenomes</taxon>
        <taxon>ecological metagenomes</taxon>
    </lineage>
</organism>
<accession>A0A094Q2B4</accession>
<evidence type="ECO:0000256" key="1">
    <source>
        <dbReference type="ARBA" id="ARBA00001974"/>
    </source>
</evidence>
<dbReference type="Gene3D" id="3.30.9.10">
    <property type="entry name" value="D-Amino Acid Oxidase, subunit A, domain 2"/>
    <property type="match status" value="1"/>
</dbReference>
<sequence length="397" mass="43508">MPLKSFDFGVIGAGIVGLAMANRVRELHPNASIAVFDKEDSVGLHASGRNSGVLHAGFYYSPDSLKAQLTRDGNQMLRDFCVQESIEVKATGKVVVTQNESQIPALQELHRRGNANGVSTELISSEQLAEFEPLARTVQVALWSPNTAVANPLAVTQALAAKVVREGTVLKLGQKVVKATDQLITTDSENYIVGHVINTAGLYADKVAKQFGFCDDYAMLPFKGLYWYGNWAPGKLQRHVYPVPDVRNPFLGVHLTVTVDGRAKIGPTAIPIFSRESYSGFGGLSPKEILEIVGIYPKFLTSNHHDVVGLIKSELPKYLQRHLVKQAKALVPSVRVSDFRERGKPGIRAQLLDVKNKKLEMDFVVRGDDKSTHLLNAVSPAWTSALAMAEHVCRKFN</sequence>